<dbReference type="RefSeq" id="WP_120559689.1">
    <property type="nucleotide sequence ID" value="NZ_RAWK01000297.1"/>
</dbReference>
<evidence type="ECO:0000313" key="1">
    <source>
        <dbReference type="EMBL" id="RKH56104.1"/>
    </source>
</evidence>
<dbReference type="OrthoDB" id="5526274at2"/>
<evidence type="ECO:0000313" key="2">
    <source>
        <dbReference type="Proteomes" id="UP000267003"/>
    </source>
</evidence>
<name>A0A3A8PXJ0_9BACT</name>
<dbReference type="EMBL" id="RAWK01000297">
    <property type="protein sequence ID" value="RKH56104.1"/>
    <property type="molecule type" value="Genomic_DNA"/>
</dbReference>
<accession>A0A3A8PXJ0</accession>
<sequence length="228" mass="25314">MKGYSGRYIRWRLDEGAVEPYDPLGDFFIQGEDGCVEERETLLDTYLVTLSEGVRRLQTEPRVPVDVVVEPYAFSLERQGTGMAVGYRGHVARIGSIDAFRADLVAAARTLVEVLDAEAARLGTEKPLMTGLREVMSFLKVPLHDAEVTGVRMDRQKQLLQLDLVLHTGEAVWLDFQGAEEWSLSGLGARNVPAPRRPAPCAFRPGSHLNPQQPCLGRPVAVQWCTNQ</sequence>
<comment type="caution">
    <text evidence="1">The sequence shown here is derived from an EMBL/GenBank/DDBJ whole genome shotgun (WGS) entry which is preliminary data.</text>
</comment>
<proteinExistence type="predicted"/>
<keyword evidence="2" id="KW-1185">Reference proteome</keyword>
<protein>
    <submittedName>
        <fullName evidence="1">Uncharacterized protein</fullName>
    </submittedName>
</protein>
<organism evidence="1 2">
    <name type="scientific">Corallococcus aberystwythensis</name>
    <dbReference type="NCBI Taxonomy" id="2316722"/>
    <lineage>
        <taxon>Bacteria</taxon>
        <taxon>Pseudomonadati</taxon>
        <taxon>Myxococcota</taxon>
        <taxon>Myxococcia</taxon>
        <taxon>Myxococcales</taxon>
        <taxon>Cystobacterineae</taxon>
        <taxon>Myxococcaceae</taxon>
        <taxon>Corallococcus</taxon>
    </lineage>
</organism>
<gene>
    <name evidence="1" type="ORF">D7W81_34770</name>
</gene>
<reference evidence="2" key="1">
    <citation type="submission" date="2018-09" db="EMBL/GenBank/DDBJ databases">
        <authorList>
            <person name="Livingstone P.G."/>
            <person name="Whitworth D.E."/>
        </authorList>
    </citation>
    <scope>NUCLEOTIDE SEQUENCE [LARGE SCALE GENOMIC DNA]</scope>
    <source>
        <strain evidence="2">AB050A</strain>
    </source>
</reference>
<dbReference type="Proteomes" id="UP000267003">
    <property type="component" value="Unassembled WGS sequence"/>
</dbReference>
<dbReference type="AlphaFoldDB" id="A0A3A8PXJ0"/>